<dbReference type="Pfam" id="PF02784">
    <property type="entry name" value="Orn_Arg_deC_N"/>
    <property type="match status" value="1"/>
</dbReference>
<dbReference type="Gene3D" id="3.20.20.10">
    <property type="entry name" value="Alanine racemase"/>
    <property type="match status" value="1"/>
</dbReference>
<name>A0A0N9HTG6_9PSEU</name>
<dbReference type="EMBL" id="CP012752">
    <property type="protein sequence ID" value="ALG10531.1"/>
    <property type="molecule type" value="Genomic_DNA"/>
</dbReference>
<accession>A0A0N9HTG6</accession>
<dbReference type="SUPFAM" id="SSF50621">
    <property type="entry name" value="Alanine racemase C-terminal domain-like"/>
    <property type="match status" value="1"/>
</dbReference>
<organism evidence="4 5">
    <name type="scientific">Kibdelosporangium phytohabitans</name>
    <dbReference type="NCBI Taxonomy" id="860235"/>
    <lineage>
        <taxon>Bacteria</taxon>
        <taxon>Bacillati</taxon>
        <taxon>Actinomycetota</taxon>
        <taxon>Actinomycetes</taxon>
        <taxon>Pseudonocardiales</taxon>
        <taxon>Pseudonocardiaceae</taxon>
        <taxon>Kibdelosporangium</taxon>
    </lineage>
</organism>
<dbReference type="InterPro" id="IPR022644">
    <property type="entry name" value="De-COase2_N"/>
</dbReference>
<evidence type="ECO:0000256" key="2">
    <source>
        <dbReference type="ARBA" id="ARBA00022898"/>
    </source>
</evidence>
<dbReference type="AlphaFoldDB" id="A0A0N9HTG6"/>
<dbReference type="PANTHER" id="PTHR43727">
    <property type="entry name" value="DIAMINOPIMELATE DECARBOXYLASE"/>
    <property type="match status" value="1"/>
</dbReference>
<reference evidence="4 5" key="1">
    <citation type="submission" date="2015-07" db="EMBL/GenBank/DDBJ databases">
        <title>Genome sequencing of Kibdelosporangium phytohabitans.</title>
        <authorList>
            <person name="Qin S."/>
            <person name="Xing K."/>
        </authorList>
    </citation>
    <scope>NUCLEOTIDE SEQUENCE [LARGE SCALE GENOMIC DNA]</scope>
    <source>
        <strain evidence="4 5">KLBMP1111</strain>
    </source>
</reference>
<dbReference type="OrthoDB" id="3275594at2"/>
<feature type="domain" description="Orn/DAP/Arg decarboxylase 2 N-terminal" evidence="3">
    <location>
        <begin position="65"/>
        <end position="255"/>
    </location>
</feature>
<evidence type="ECO:0000256" key="1">
    <source>
        <dbReference type="ARBA" id="ARBA00001933"/>
    </source>
</evidence>
<sequence length="453" mass="48054">MVVTTALSPPLPAIERPWAPRLRGTPLLREIAHAVGGGPFHVIHPATFAENLAAVVGALAAEDVPGVVYYGKKANKAAAWLRECTRPATGVDVASVPELVHALGNGVRGEAIGVTGAAKSDGLLWLALRHHCLLAVDAADELERVAAQARGLGVTADVLLRVRPPSAPTSRFGFSPVDLTAALGRCADLGDSVALRGFSFHLDGYDPVARAELAAQLIQLCHQARALGHPASKINVGGGIAVSYVTHEDWHRFQENKDDSWFHSGRNPLRTYPYHQSPAGAAMVTAMLRHDTDGVPLAGRLRDAGIELLLEPGRALLDGAGFSVFPVQGCKDSGDHLVTTVAGLSMSLSEQWKASEFLPDPILVRAGGPQVGDAPVRTAVAGSSCLEYDVLTWRAVRLPARPAAGDLLVYPNTAGYQMDKNESGFHQLPLPPKVVVAGDRWHIDADYAIQEIP</sequence>
<protein>
    <submittedName>
        <fullName evidence="4">Amino acid decarboxylase</fullName>
    </submittedName>
</protein>
<dbReference type="Gene3D" id="2.40.37.10">
    <property type="entry name" value="Lyase, Ornithine Decarboxylase, Chain A, domain 1"/>
    <property type="match status" value="1"/>
</dbReference>
<dbReference type="GO" id="GO:0008836">
    <property type="term" value="F:diaminopimelate decarboxylase activity"/>
    <property type="evidence" value="ECO:0007669"/>
    <property type="project" value="TreeGrafter"/>
</dbReference>
<dbReference type="KEGG" id="kphy:AOZ06_29810"/>
<gene>
    <name evidence="4" type="ORF">AOZ06_29810</name>
</gene>
<evidence type="ECO:0000313" key="5">
    <source>
        <dbReference type="Proteomes" id="UP000063699"/>
    </source>
</evidence>
<dbReference type="Proteomes" id="UP000063699">
    <property type="component" value="Chromosome"/>
</dbReference>
<evidence type="ECO:0000259" key="3">
    <source>
        <dbReference type="Pfam" id="PF02784"/>
    </source>
</evidence>
<dbReference type="PANTHER" id="PTHR43727:SF2">
    <property type="entry name" value="GROUP IV DECARBOXYLASE"/>
    <property type="match status" value="1"/>
</dbReference>
<dbReference type="STRING" id="860235.AOZ06_29810"/>
<keyword evidence="2" id="KW-0663">Pyridoxal phosphate</keyword>
<dbReference type="InterPro" id="IPR029066">
    <property type="entry name" value="PLP-binding_barrel"/>
</dbReference>
<comment type="cofactor">
    <cofactor evidence="1">
        <name>pyridoxal 5'-phosphate</name>
        <dbReference type="ChEBI" id="CHEBI:597326"/>
    </cofactor>
</comment>
<dbReference type="SUPFAM" id="SSF51419">
    <property type="entry name" value="PLP-binding barrel"/>
    <property type="match status" value="1"/>
</dbReference>
<dbReference type="GO" id="GO:0009089">
    <property type="term" value="P:lysine biosynthetic process via diaminopimelate"/>
    <property type="evidence" value="ECO:0007669"/>
    <property type="project" value="TreeGrafter"/>
</dbReference>
<evidence type="ECO:0000313" key="4">
    <source>
        <dbReference type="EMBL" id="ALG10531.1"/>
    </source>
</evidence>
<dbReference type="InterPro" id="IPR009006">
    <property type="entry name" value="Ala_racemase/Decarboxylase_C"/>
</dbReference>
<proteinExistence type="predicted"/>
<keyword evidence="5" id="KW-1185">Reference proteome</keyword>